<protein>
    <submittedName>
        <fullName evidence="4">Phage protein</fullName>
    </submittedName>
</protein>
<dbReference type="InterPro" id="IPR005181">
    <property type="entry name" value="SASA"/>
</dbReference>
<dbReference type="Proteomes" id="UP000255201">
    <property type="component" value="Unassembled WGS sequence"/>
</dbReference>
<sequence length="451" mass="48341">MAFKHYDVVRAASPSDLAKRLTQKLKEGWQPFGSPVAITPYTLMQAIAAEGDVVVSGATEPEWYYVIVLAGQSNAMAYGEGLPLPDSYDAPHPRIKQLARRNTVTPGGEVCVFNDIIPADHCLHDVQDMSTINHPRADLSKGQYGCVGQGLHIAKKLLPYIPNNAGILLVPCCRGGSAFTQGTEGTFSESTGASQDSARWGVGKPLYQDLLFRTKAALQKNPKNVLLAICWMQGEFDMTNASYAQQPAAFLAMVQQFRADLAGLAAQCHGGSPASVPWICGDTTYAWKQEHGTQYEVVYGAYKGKESQQIYFVPFMTDGSGVNTPTNNPSEDPDIAGSGYYGSASRTNKNWVSSNRPTHFSSWARRGIIPDRMATAILNVAGRTLAFISGKAPEIKASPGGDTPSGPSEDASIRTISLLPTAGDAAAQGWSIKNGGIQLSDGVFKITKAEQ</sequence>
<dbReference type="Pfam" id="PF08410">
    <property type="entry name" value="DUF1737"/>
    <property type="match status" value="1"/>
</dbReference>
<evidence type="ECO:0000313" key="5">
    <source>
        <dbReference type="Proteomes" id="UP000255201"/>
    </source>
</evidence>
<reference evidence="4 5" key="1">
    <citation type="submission" date="2018-06" db="EMBL/GenBank/DDBJ databases">
        <authorList>
            <consortium name="Pathogen Informatics"/>
            <person name="Doyle S."/>
        </authorList>
    </citation>
    <scope>NUCLEOTIDE SEQUENCE [LARGE SCALE GENOMIC DNA]</scope>
    <source>
        <strain evidence="4 5">NCTC10764</strain>
    </source>
</reference>
<dbReference type="AlphaFoldDB" id="A0A376J5E8"/>
<evidence type="ECO:0000256" key="1">
    <source>
        <dbReference type="ARBA" id="ARBA00022801"/>
    </source>
</evidence>
<dbReference type="InterPro" id="IPR013619">
    <property type="entry name" value="DUF1737"/>
</dbReference>
<dbReference type="InterPro" id="IPR036514">
    <property type="entry name" value="SGNH_hydro_sf"/>
</dbReference>
<evidence type="ECO:0000259" key="3">
    <source>
        <dbReference type="Pfam" id="PF08410"/>
    </source>
</evidence>
<evidence type="ECO:0000259" key="2">
    <source>
        <dbReference type="Pfam" id="PF03629"/>
    </source>
</evidence>
<dbReference type="PANTHER" id="PTHR31988">
    <property type="entry name" value="ESTERASE, PUTATIVE (DUF303)-RELATED"/>
    <property type="match status" value="1"/>
</dbReference>
<gene>
    <name evidence="4" type="ORF">NCTC10764_02418</name>
</gene>
<feature type="domain" description="DUF1737" evidence="3">
    <location>
        <begin position="3"/>
        <end position="50"/>
    </location>
</feature>
<dbReference type="PANTHER" id="PTHR31988:SF19">
    <property type="entry name" value="9-O-ACETYL-N-ACETYLNEURAMINIC ACID DEACETYLASE-RELATED"/>
    <property type="match status" value="1"/>
</dbReference>
<dbReference type="InterPro" id="IPR052940">
    <property type="entry name" value="Carb_Esterase_6"/>
</dbReference>
<name>A0A376J5E8_ECOLX</name>
<evidence type="ECO:0000313" key="4">
    <source>
        <dbReference type="EMBL" id="STE55856.1"/>
    </source>
</evidence>
<dbReference type="Gene3D" id="3.40.50.1110">
    <property type="entry name" value="SGNH hydrolase"/>
    <property type="match status" value="1"/>
</dbReference>
<dbReference type="GO" id="GO:0016788">
    <property type="term" value="F:hydrolase activity, acting on ester bonds"/>
    <property type="evidence" value="ECO:0007669"/>
    <property type="project" value="UniProtKB-ARBA"/>
</dbReference>
<dbReference type="SUPFAM" id="SSF52266">
    <property type="entry name" value="SGNH hydrolase"/>
    <property type="match status" value="1"/>
</dbReference>
<accession>A0A376J5E8</accession>
<dbReference type="Pfam" id="PF03629">
    <property type="entry name" value="SASA"/>
    <property type="match status" value="1"/>
</dbReference>
<proteinExistence type="predicted"/>
<dbReference type="EMBL" id="UFZL01000001">
    <property type="protein sequence ID" value="STE55856.1"/>
    <property type="molecule type" value="Genomic_DNA"/>
</dbReference>
<feature type="domain" description="Sialate O-acetylesterase" evidence="2">
    <location>
        <begin position="66"/>
        <end position="262"/>
    </location>
</feature>
<organism evidence="4 5">
    <name type="scientific">Escherichia coli</name>
    <dbReference type="NCBI Taxonomy" id="562"/>
    <lineage>
        <taxon>Bacteria</taxon>
        <taxon>Pseudomonadati</taxon>
        <taxon>Pseudomonadota</taxon>
        <taxon>Gammaproteobacteria</taxon>
        <taxon>Enterobacterales</taxon>
        <taxon>Enterobacteriaceae</taxon>
        <taxon>Escherichia</taxon>
    </lineage>
</organism>
<keyword evidence="1" id="KW-0378">Hydrolase</keyword>